<evidence type="ECO:0000313" key="2">
    <source>
        <dbReference type="Proteomes" id="UP000271098"/>
    </source>
</evidence>
<dbReference type="EMBL" id="UYRT01092399">
    <property type="protein sequence ID" value="VDN38064.1"/>
    <property type="molecule type" value="Genomic_DNA"/>
</dbReference>
<reference evidence="3" key="1">
    <citation type="submission" date="2016-06" db="UniProtKB">
        <authorList>
            <consortium name="WormBaseParasite"/>
        </authorList>
    </citation>
    <scope>IDENTIFICATION</scope>
</reference>
<accession>A0A183EK61</accession>
<protein>
    <submittedName>
        <fullName evidence="1 3">Uncharacterized protein</fullName>
    </submittedName>
</protein>
<evidence type="ECO:0000313" key="3">
    <source>
        <dbReference type="WBParaSite" id="GPUH_0002137801-mRNA-1"/>
    </source>
</evidence>
<dbReference type="WBParaSite" id="GPUH_0002137801-mRNA-1">
    <property type="protein sequence ID" value="GPUH_0002137801-mRNA-1"/>
    <property type="gene ID" value="GPUH_0002137801"/>
</dbReference>
<organism evidence="3">
    <name type="scientific">Gongylonema pulchrum</name>
    <dbReference type="NCBI Taxonomy" id="637853"/>
    <lineage>
        <taxon>Eukaryota</taxon>
        <taxon>Metazoa</taxon>
        <taxon>Ecdysozoa</taxon>
        <taxon>Nematoda</taxon>
        <taxon>Chromadorea</taxon>
        <taxon>Rhabditida</taxon>
        <taxon>Spirurina</taxon>
        <taxon>Spiruromorpha</taxon>
        <taxon>Spiruroidea</taxon>
        <taxon>Gongylonematidae</taxon>
        <taxon>Gongylonema</taxon>
    </lineage>
</organism>
<reference evidence="1 2" key="2">
    <citation type="submission" date="2018-11" db="EMBL/GenBank/DDBJ databases">
        <authorList>
            <consortium name="Pathogen Informatics"/>
        </authorList>
    </citation>
    <scope>NUCLEOTIDE SEQUENCE [LARGE SCALE GENOMIC DNA]</scope>
</reference>
<dbReference type="AlphaFoldDB" id="A0A183EK61"/>
<gene>
    <name evidence="1" type="ORF">GPUH_LOCUS21351</name>
</gene>
<evidence type="ECO:0000313" key="1">
    <source>
        <dbReference type="EMBL" id="VDN38064.1"/>
    </source>
</evidence>
<name>A0A183EK61_9BILA</name>
<proteinExistence type="predicted"/>
<sequence length="93" mass="10735">MWITVSIGQWLCRKFVMRVCIHINVITNLEYAVEREGAGRPLEEDMTDERPASCRAESIYYIFAHLNIRTDNTQTVRAEDASDIPESAFEIKV</sequence>
<keyword evidence="2" id="KW-1185">Reference proteome</keyword>
<dbReference type="Proteomes" id="UP000271098">
    <property type="component" value="Unassembled WGS sequence"/>
</dbReference>